<dbReference type="Proteomes" id="UP000230033">
    <property type="component" value="Unassembled WGS sequence"/>
</dbReference>
<keyword evidence="2" id="KW-0408">Iron</keyword>
<evidence type="ECO:0000256" key="1">
    <source>
        <dbReference type="ARBA" id="ARBA00010759"/>
    </source>
</evidence>
<feature type="binding site" evidence="2">
    <location>
        <position position="105"/>
    </location>
    <ligand>
        <name>Fe cation</name>
        <dbReference type="ChEBI" id="CHEBI:24875"/>
    </ligand>
</feature>
<evidence type="ECO:0000313" key="4">
    <source>
        <dbReference type="Proteomes" id="UP000230033"/>
    </source>
</evidence>
<comment type="caution">
    <text evidence="3">The sequence shown here is derived from an EMBL/GenBank/DDBJ whole genome shotgun (WGS) entry which is preliminary data.</text>
</comment>
<proteinExistence type="inferred from homology"/>
<comment type="cofactor">
    <cofactor evidence="2">
        <name>Fe(2+)</name>
        <dbReference type="ChEBI" id="CHEBI:29033"/>
    </cofactor>
    <text evidence="2">Binds 1 Fe(2+) ion.</text>
</comment>
<comment type="similarity">
    <text evidence="1 2">Belongs to the polypeptide deformylase family.</text>
</comment>
<dbReference type="InterPro" id="IPR036821">
    <property type="entry name" value="Peptide_deformylase_sf"/>
</dbReference>
<dbReference type="PANTHER" id="PTHR10458">
    <property type="entry name" value="PEPTIDE DEFORMYLASE"/>
    <property type="match status" value="1"/>
</dbReference>
<dbReference type="NCBIfam" id="TIGR00079">
    <property type="entry name" value="pept_deformyl"/>
    <property type="match status" value="1"/>
</dbReference>
<dbReference type="GO" id="GO:0042586">
    <property type="term" value="F:peptide deformylase activity"/>
    <property type="evidence" value="ECO:0007669"/>
    <property type="project" value="UniProtKB-UniRule"/>
</dbReference>
<accession>A0A2H0WQ70</accession>
<comment type="function">
    <text evidence="2">Removes the formyl group from the N-terminal Met of newly synthesized proteins. Requires at least a dipeptide for an efficient rate of reaction. N-terminal L-methionine is a prerequisite for activity but the enzyme has broad specificity at other positions.</text>
</comment>
<dbReference type="EC" id="3.5.1.88" evidence="2"/>
<keyword evidence="2" id="KW-0479">Metal-binding</keyword>
<keyword evidence="2" id="KW-0648">Protein biosynthesis</keyword>
<dbReference type="CDD" id="cd00487">
    <property type="entry name" value="Pep_deformylase"/>
    <property type="match status" value="1"/>
</dbReference>
<feature type="active site" evidence="2">
    <location>
        <position position="148"/>
    </location>
</feature>
<dbReference type="Pfam" id="PF01327">
    <property type="entry name" value="Pep_deformylase"/>
    <property type="match status" value="1"/>
</dbReference>
<evidence type="ECO:0000256" key="2">
    <source>
        <dbReference type="HAMAP-Rule" id="MF_00163"/>
    </source>
</evidence>
<organism evidence="3 4">
    <name type="scientific">Candidatus Shapirobacteria bacterium CG09_land_8_20_14_0_10_47_13</name>
    <dbReference type="NCBI Taxonomy" id="1974481"/>
    <lineage>
        <taxon>Bacteria</taxon>
        <taxon>Candidatus Shapironibacteriota</taxon>
    </lineage>
</organism>
<keyword evidence="2" id="KW-0378">Hydrolase</keyword>
<comment type="catalytic activity">
    <reaction evidence="2">
        <text>N-terminal N-formyl-L-methionyl-[peptide] + H2O = N-terminal L-methionyl-[peptide] + formate</text>
        <dbReference type="Rhea" id="RHEA:24420"/>
        <dbReference type="Rhea" id="RHEA-COMP:10639"/>
        <dbReference type="Rhea" id="RHEA-COMP:10640"/>
        <dbReference type="ChEBI" id="CHEBI:15377"/>
        <dbReference type="ChEBI" id="CHEBI:15740"/>
        <dbReference type="ChEBI" id="CHEBI:49298"/>
        <dbReference type="ChEBI" id="CHEBI:64731"/>
        <dbReference type="EC" id="3.5.1.88"/>
    </reaction>
</comment>
<name>A0A2H0WQ70_9BACT</name>
<evidence type="ECO:0000313" key="3">
    <source>
        <dbReference type="EMBL" id="PIS14078.1"/>
    </source>
</evidence>
<dbReference type="PIRSF" id="PIRSF004749">
    <property type="entry name" value="Pep_def"/>
    <property type="match status" value="1"/>
</dbReference>
<sequence>MAMAKLKILTVPHPLLRQKSWPVAKINGSVSQLANQMLEFIKKGEGGGRVGVGLSAPQIGQLVRLILVWSAGSGKFLTMINPEIIWTSKRTHLGVAGRKNPFEGCLSVPKIWGKVRRFSVVKVRYQTPTGQTVIRKFKGFTGVVVQHETDHLDGILFTDRVLAQKGSLYQYDKTKNRFFRFR</sequence>
<dbReference type="AlphaFoldDB" id="A0A2H0WQ70"/>
<reference evidence="4" key="1">
    <citation type="submission" date="2017-09" db="EMBL/GenBank/DDBJ databases">
        <title>Depth-based differentiation of microbial function through sediment-hosted aquifers and enrichment of novel symbionts in the deep terrestrial subsurface.</title>
        <authorList>
            <person name="Probst A.J."/>
            <person name="Ladd B."/>
            <person name="Jarett J.K."/>
            <person name="Geller-Mcgrath D.E."/>
            <person name="Sieber C.M.K."/>
            <person name="Emerson J.B."/>
            <person name="Anantharaman K."/>
            <person name="Thomas B.C."/>
            <person name="Malmstrom R."/>
            <person name="Stieglmeier M."/>
            <person name="Klingl A."/>
            <person name="Woyke T."/>
            <person name="Ryan C.M."/>
            <person name="Banfield J.F."/>
        </authorList>
    </citation>
    <scope>NUCLEOTIDE SEQUENCE [LARGE SCALE GENOMIC DNA]</scope>
</reference>
<dbReference type="HAMAP" id="MF_00163">
    <property type="entry name" value="Pep_deformylase"/>
    <property type="match status" value="1"/>
</dbReference>
<gene>
    <name evidence="2 3" type="primary">def</name>
    <name evidence="3" type="ORF">COT65_00690</name>
</gene>
<protein>
    <recommendedName>
        <fullName evidence="2">Peptide deformylase</fullName>
        <shortName evidence="2">PDF</shortName>
        <ecNumber evidence="2">3.5.1.88</ecNumber>
    </recommendedName>
    <alternativeName>
        <fullName evidence="2">Polypeptide deformylase</fullName>
    </alternativeName>
</protein>
<dbReference type="GO" id="GO:0046872">
    <property type="term" value="F:metal ion binding"/>
    <property type="evidence" value="ECO:0007669"/>
    <property type="project" value="UniProtKB-KW"/>
</dbReference>
<dbReference type="PANTHER" id="PTHR10458:SF22">
    <property type="entry name" value="PEPTIDE DEFORMYLASE"/>
    <property type="match status" value="1"/>
</dbReference>
<dbReference type="InterPro" id="IPR023635">
    <property type="entry name" value="Peptide_deformylase"/>
</dbReference>
<feature type="binding site" evidence="2">
    <location>
        <position position="151"/>
    </location>
    <ligand>
        <name>Fe cation</name>
        <dbReference type="ChEBI" id="CHEBI:24875"/>
    </ligand>
</feature>
<dbReference type="GO" id="GO:0006412">
    <property type="term" value="P:translation"/>
    <property type="evidence" value="ECO:0007669"/>
    <property type="project" value="UniProtKB-UniRule"/>
</dbReference>
<dbReference type="Gene3D" id="3.90.45.10">
    <property type="entry name" value="Peptide deformylase"/>
    <property type="match status" value="1"/>
</dbReference>
<feature type="binding site" evidence="2">
    <location>
        <position position="147"/>
    </location>
    <ligand>
        <name>Fe cation</name>
        <dbReference type="ChEBI" id="CHEBI:24875"/>
    </ligand>
</feature>
<dbReference type="PRINTS" id="PR01576">
    <property type="entry name" value="PDEFORMYLASE"/>
</dbReference>
<dbReference type="EMBL" id="PEZJ01000009">
    <property type="protein sequence ID" value="PIS14078.1"/>
    <property type="molecule type" value="Genomic_DNA"/>
</dbReference>
<dbReference type="SUPFAM" id="SSF56420">
    <property type="entry name" value="Peptide deformylase"/>
    <property type="match status" value="1"/>
</dbReference>